<evidence type="ECO:0000259" key="10">
    <source>
        <dbReference type="Pfam" id="PF12706"/>
    </source>
</evidence>
<evidence type="ECO:0000256" key="3">
    <source>
        <dbReference type="ARBA" id="ARBA00022722"/>
    </source>
</evidence>
<dbReference type="FunFam" id="3.60.15.10:FF:000002">
    <property type="entry name" value="Ribonuclease Z"/>
    <property type="match status" value="1"/>
</dbReference>
<dbReference type="InterPro" id="IPR001279">
    <property type="entry name" value="Metallo-B-lactamas"/>
</dbReference>
<dbReference type="AlphaFoldDB" id="A0A8K0XWD2"/>
<evidence type="ECO:0000256" key="4">
    <source>
        <dbReference type="ARBA" id="ARBA00022723"/>
    </source>
</evidence>
<dbReference type="NCBIfam" id="NF000801">
    <property type="entry name" value="PRK00055.1-3"/>
    <property type="match status" value="1"/>
</dbReference>
<comment type="cofactor">
    <cofactor evidence="9">
        <name>Zn(2+)</name>
        <dbReference type="ChEBI" id="CHEBI:29105"/>
    </cofactor>
    <text evidence="9">Binds 2 Zn(2+) ions.</text>
</comment>
<dbReference type="Proteomes" id="UP000659047">
    <property type="component" value="Unassembled WGS sequence"/>
</dbReference>
<evidence type="ECO:0000256" key="5">
    <source>
        <dbReference type="ARBA" id="ARBA00022759"/>
    </source>
</evidence>
<evidence type="ECO:0000313" key="12">
    <source>
        <dbReference type="Proteomes" id="UP000659047"/>
    </source>
</evidence>
<keyword evidence="4 9" id="KW-0479">Metal-binding</keyword>
<feature type="binding site" evidence="9">
    <location>
        <position position="68"/>
    </location>
    <ligand>
        <name>Zn(2+)</name>
        <dbReference type="ChEBI" id="CHEBI:29105"/>
        <label>2</label>
        <note>catalytic</note>
    </ligand>
</feature>
<comment type="subunit">
    <text evidence="1 9">Homodimer.</text>
</comment>
<feature type="binding site" evidence="9">
    <location>
        <position position="211"/>
    </location>
    <ligand>
        <name>Zn(2+)</name>
        <dbReference type="ChEBI" id="CHEBI:29105"/>
        <label>1</label>
        <note>catalytic</note>
    </ligand>
</feature>
<keyword evidence="6 9" id="KW-0378">Hydrolase</keyword>
<evidence type="ECO:0000256" key="6">
    <source>
        <dbReference type="ARBA" id="ARBA00022801"/>
    </source>
</evidence>
<dbReference type="HAMAP" id="MF_01818">
    <property type="entry name" value="RNase_Z_BN"/>
    <property type="match status" value="1"/>
</dbReference>
<dbReference type="GO" id="GO:0042781">
    <property type="term" value="F:3'-tRNA processing endoribonuclease activity"/>
    <property type="evidence" value="ECO:0007669"/>
    <property type="project" value="TreeGrafter"/>
</dbReference>
<feature type="binding site" evidence="9">
    <location>
        <position position="63"/>
    </location>
    <ligand>
        <name>Zn(2+)</name>
        <dbReference type="ChEBI" id="CHEBI:29105"/>
        <label>1</label>
        <note>catalytic</note>
    </ligand>
</feature>
<evidence type="ECO:0000256" key="8">
    <source>
        <dbReference type="ARBA" id="ARBA00022839"/>
    </source>
</evidence>
<dbReference type="NCBIfam" id="NF000800">
    <property type="entry name" value="PRK00055.1-1"/>
    <property type="match status" value="1"/>
</dbReference>
<feature type="binding site" evidence="9">
    <location>
        <position position="269"/>
    </location>
    <ligand>
        <name>Zn(2+)</name>
        <dbReference type="ChEBI" id="CHEBI:29105"/>
        <label>2</label>
        <note>catalytic</note>
    </ligand>
</feature>
<feature type="binding site" evidence="9">
    <location>
        <position position="67"/>
    </location>
    <ligand>
        <name>Zn(2+)</name>
        <dbReference type="ChEBI" id="CHEBI:29105"/>
        <label>2</label>
        <note>catalytic</note>
    </ligand>
</feature>
<dbReference type="Pfam" id="PF23023">
    <property type="entry name" value="Anti-Pycsar_Apyc1"/>
    <property type="match status" value="1"/>
</dbReference>
<dbReference type="CDD" id="cd07717">
    <property type="entry name" value="RNaseZ_ZiPD-like_MBL-fold"/>
    <property type="match status" value="1"/>
</dbReference>
<dbReference type="PANTHER" id="PTHR46018">
    <property type="entry name" value="ZINC PHOSPHODIESTERASE ELAC PROTEIN 1"/>
    <property type="match status" value="1"/>
</dbReference>
<sequence length="310" mass="32986">MQFHFLGTSAGVPTRTRNVSALVLNPGLASGGLWLFDCGEATQHQLLAATVNAGKIEKIFITHLHGDHIFGLPGLLCSRSMAGSQAPLTLYGPKGLREFVDTTLRLSGSWTSYPLETVEIDAGLVFNDGQLRVSARRLAHPVECYGFRIEQHDIPGALDAARLIAAGVKPGPLFQRLKNGETITLADGRIINGLDYLAPPRPGKTLAIFGDTGPTPAALALARGADVMVHEATLEAAMAQKANSRGHSTSHQAAELARDAGVRRLIITHLSSRYDSAGATALLAECREVFANTALAADFAVFDVRADAFR</sequence>
<dbReference type="Gene3D" id="3.60.15.10">
    <property type="entry name" value="Ribonuclease Z/Hydroxyacylglutathione hydrolase-like"/>
    <property type="match status" value="1"/>
</dbReference>
<dbReference type="NCBIfam" id="TIGR02651">
    <property type="entry name" value="RNase_Z"/>
    <property type="match status" value="1"/>
</dbReference>
<accession>A0A8K0XWD2</accession>
<feature type="binding site" evidence="9">
    <location>
        <position position="140"/>
    </location>
    <ligand>
        <name>Zn(2+)</name>
        <dbReference type="ChEBI" id="CHEBI:29105"/>
        <label>1</label>
        <note>catalytic</note>
    </ligand>
</feature>
<dbReference type="PANTHER" id="PTHR46018:SF2">
    <property type="entry name" value="ZINC PHOSPHODIESTERASE ELAC PROTEIN 1"/>
    <property type="match status" value="1"/>
</dbReference>
<proteinExistence type="inferred from homology"/>
<keyword evidence="8 9" id="KW-0269">Exonuclease</keyword>
<dbReference type="RefSeq" id="WP_238712099.1">
    <property type="nucleotide sequence ID" value="NZ_JAEPBH010000003.1"/>
</dbReference>
<dbReference type="EMBL" id="JAEPBH010000003">
    <property type="protein sequence ID" value="MBK4714092.1"/>
    <property type="molecule type" value="Genomic_DNA"/>
</dbReference>
<comment type="similarity">
    <text evidence="9">Belongs to the RNase Z family. RNase BN subfamily.</text>
</comment>
<evidence type="ECO:0000256" key="9">
    <source>
        <dbReference type="HAMAP-Rule" id="MF_01818"/>
    </source>
</evidence>
<dbReference type="InterPro" id="IPR036866">
    <property type="entry name" value="RibonucZ/Hydroxyglut_hydro"/>
</dbReference>
<comment type="function">
    <text evidence="9">Zinc phosphodiesterase, which has both exoribonuclease and endoribonuclease activities.</text>
</comment>
<evidence type="ECO:0000256" key="1">
    <source>
        <dbReference type="ARBA" id="ARBA00011738"/>
    </source>
</evidence>
<feature type="active site" description="Proton acceptor" evidence="9">
    <location>
        <position position="67"/>
    </location>
</feature>
<dbReference type="GO" id="GO:0004527">
    <property type="term" value="F:exonuclease activity"/>
    <property type="evidence" value="ECO:0007669"/>
    <property type="project" value="UniProtKB-UniRule"/>
</dbReference>
<dbReference type="Pfam" id="PF12706">
    <property type="entry name" value="Lactamase_B_2"/>
    <property type="match status" value="1"/>
</dbReference>
<feature type="binding site" evidence="9">
    <location>
        <position position="211"/>
    </location>
    <ligand>
        <name>Zn(2+)</name>
        <dbReference type="ChEBI" id="CHEBI:29105"/>
        <label>2</label>
        <note>catalytic</note>
    </ligand>
</feature>
<keyword evidence="3 9" id="KW-0540">Nuclease</keyword>
<comment type="caution">
    <text evidence="11">The sequence shown here is derived from an EMBL/GenBank/DDBJ whole genome shotgun (WGS) entry which is preliminary data.</text>
</comment>
<protein>
    <recommendedName>
        <fullName evidence="9">Ribonuclease BN</fullName>
        <shortName evidence="9">RNase BN</shortName>
        <ecNumber evidence="9">3.1.-.-</ecNumber>
    </recommendedName>
    <alternativeName>
        <fullName evidence="9">Ribonuclease Z homolog</fullName>
        <shortName evidence="9">RNase Z homolog</shortName>
    </alternativeName>
</protein>
<reference evidence="11" key="1">
    <citation type="submission" date="2021-01" db="EMBL/GenBank/DDBJ databases">
        <title>Intestinitalea alba gen. nov., sp. nov., a novel genus of the family Enterobacteriaceae, isolated from the gut of the plastic-eating mealworm Tenebrio molitor L.</title>
        <authorList>
            <person name="Yang Y."/>
        </authorList>
    </citation>
    <scope>NUCLEOTIDE SEQUENCE</scope>
    <source>
        <strain evidence="11">BIT-L3</strain>
    </source>
</reference>
<feature type="domain" description="Metallo-beta-lactamase" evidence="10">
    <location>
        <begin position="202"/>
        <end position="269"/>
    </location>
</feature>
<dbReference type="EC" id="3.1.-.-" evidence="9"/>
<dbReference type="InterPro" id="IPR013471">
    <property type="entry name" value="RNase_Z/BN"/>
</dbReference>
<keyword evidence="12" id="KW-1185">Reference proteome</keyword>
<organism evidence="11 12">
    <name type="scientific">Tenebrionibacter intestinalis</name>
    <dbReference type="NCBI Taxonomy" id="2799638"/>
    <lineage>
        <taxon>Bacteria</taxon>
        <taxon>Pseudomonadati</taxon>
        <taxon>Pseudomonadota</taxon>
        <taxon>Gammaproteobacteria</taxon>
        <taxon>Enterobacterales</taxon>
        <taxon>Enterobacteriaceae</taxon>
        <taxon>Tenebrionibacter/Tenebrionicola group</taxon>
        <taxon>Tenebrionibacter</taxon>
    </lineage>
</organism>
<keyword evidence="5 9" id="KW-0255">Endonuclease</keyword>
<evidence type="ECO:0000313" key="11">
    <source>
        <dbReference type="EMBL" id="MBK4714092.1"/>
    </source>
</evidence>
<dbReference type="GO" id="GO:0008270">
    <property type="term" value="F:zinc ion binding"/>
    <property type="evidence" value="ECO:0007669"/>
    <property type="project" value="UniProtKB-UniRule"/>
</dbReference>
<dbReference type="SUPFAM" id="SSF56281">
    <property type="entry name" value="Metallo-hydrolase/oxidoreductase"/>
    <property type="match status" value="1"/>
</dbReference>
<feature type="binding site" evidence="9">
    <location>
        <position position="65"/>
    </location>
    <ligand>
        <name>Zn(2+)</name>
        <dbReference type="ChEBI" id="CHEBI:29105"/>
        <label>1</label>
        <note>catalytic</note>
    </ligand>
</feature>
<keyword evidence="2 9" id="KW-0819">tRNA processing</keyword>
<dbReference type="GO" id="GO:0042802">
    <property type="term" value="F:identical protein binding"/>
    <property type="evidence" value="ECO:0007669"/>
    <property type="project" value="UniProtKB-ARBA"/>
</dbReference>
<name>A0A8K0XWD2_9ENTR</name>
<evidence type="ECO:0000256" key="2">
    <source>
        <dbReference type="ARBA" id="ARBA00022694"/>
    </source>
</evidence>
<evidence type="ECO:0000256" key="7">
    <source>
        <dbReference type="ARBA" id="ARBA00022833"/>
    </source>
</evidence>
<gene>
    <name evidence="11" type="primary">rnz</name>
    <name evidence="9" type="synonym">rbn</name>
    <name evidence="11" type="ORF">JJB97_01835</name>
</gene>
<keyword evidence="7 9" id="KW-0862">Zinc</keyword>